<accession>A0A3P6GZK8</accession>
<name>A0A3P6GZK8_BRAOL</name>
<gene>
    <name evidence="2" type="ORF">BOLC6T40104H</name>
</gene>
<dbReference type="EMBL" id="LR031880">
    <property type="protein sequence ID" value="VDD64651.1"/>
    <property type="molecule type" value="Genomic_DNA"/>
</dbReference>
<proteinExistence type="predicted"/>
<dbReference type="Gene3D" id="1.20.1280.50">
    <property type="match status" value="1"/>
</dbReference>
<dbReference type="PANTHER" id="PTHR32212:SF460">
    <property type="entry name" value="RNI-LIKE SUPERFAMILY PROTEIN"/>
    <property type="match status" value="1"/>
</dbReference>
<evidence type="ECO:0000313" key="2">
    <source>
        <dbReference type="EMBL" id="VDD64651.1"/>
    </source>
</evidence>
<evidence type="ECO:0000259" key="1">
    <source>
        <dbReference type="PROSITE" id="PS50181"/>
    </source>
</evidence>
<reference evidence="2" key="1">
    <citation type="submission" date="2018-11" db="EMBL/GenBank/DDBJ databases">
        <authorList>
            <consortium name="Genoscope - CEA"/>
            <person name="William W."/>
        </authorList>
    </citation>
    <scope>NUCLEOTIDE SEQUENCE</scope>
</reference>
<dbReference type="PANTHER" id="PTHR32212">
    <property type="entry name" value="CYCLIN-LIKE F-BOX"/>
    <property type="match status" value="1"/>
</dbReference>
<dbReference type="InterPro" id="IPR036047">
    <property type="entry name" value="F-box-like_dom_sf"/>
</dbReference>
<dbReference type="AlphaFoldDB" id="A0A3P6GZK8"/>
<dbReference type="PROSITE" id="PS50181">
    <property type="entry name" value="FBOX"/>
    <property type="match status" value="1"/>
</dbReference>
<dbReference type="SUPFAM" id="SSF81383">
    <property type="entry name" value="F-box domain"/>
    <property type="match status" value="1"/>
</dbReference>
<organism evidence="2">
    <name type="scientific">Brassica oleracea</name>
    <name type="common">Wild cabbage</name>
    <dbReference type="NCBI Taxonomy" id="3712"/>
    <lineage>
        <taxon>Eukaryota</taxon>
        <taxon>Viridiplantae</taxon>
        <taxon>Streptophyta</taxon>
        <taxon>Embryophyta</taxon>
        <taxon>Tracheophyta</taxon>
        <taxon>Spermatophyta</taxon>
        <taxon>Magnoliopsida</taxon>
        <taxon>eudicotyledons</taxon>
        <taxon>Gunneridae</taxon>
        <taxon>Pentapetalae</taxon>
        <taxon>rosids</taxon>
        <taxon>malvids</taxon>
        <taxon>Brassicales</taxon>
        <taxon>Brassicaceae</taxon>
        <taxon>Brassiceae</taxon>
        <taxon>Brassica</taxon>
    </lineage>
</organism>
<dbReference type="Pfam" id="PF00646">
    <property type="entry name" value="F-box"/>
    <property type="match status" value="1"/>
</dbReference>
<sequence>MQNVLSKRCWRNDEGVDMISKLPQARIFQILSLLPQRDVVTTSVLSKRWNAIWKMINAPCLKYLKIKRTRDIQFRLVEMIANSTSDEDLVRIRIVSLSSRSSLISEIAFPKYTIFHQLVYLELCTSQAMWCKSPQTYRLWMGL</sequence>
<dbReference type="InterPro" id="IPR001810">
    <property type="entry name" value="F-box_dom"/>
</dbReference>
<protein>
    <recommendedName>
        <fullName evidence="1">F-box domain-containing protein</fullName>
    </recommendedName>
</protein>
<feature type="domain" description="F-box" evidence="1">
    <location>
        <begin position="16"/>
        <end position="66"/>
    </location>
</feature>